<dbReference type="GO" id="GO:0000976">
    <property type="term" value="F:transcription cis-regulatory region binding"/>
    <property type="evidence" value="ECO:0007669"/>
    <property type="project" value="TreeGrafter"/>
</dbReference>
<evidence type="ECO:0000256" key="7">
    <source>
        <dbReference type="ARBA" id="ARBA00023015"/>
    </source>
</evidence>
<keyword evidence="9" id="KW-0010">Activator</keyword>
<dbReference type="EMBL" id="CACVAT010000393">
    <property type="protein sequence ID" value="CAA6824511.1"/>
    <property type="molecule type" value="Genomic_DNA"/>
</dbReference>
<dbReference type="SUPFAM" id="SSF46785">
    <property type="entry name" value="Winged helix' DNA-binding domain"/>
    <property type="match status" value="1"/>
</dbReference>
<dbReference type="InterPro" id="IPR036390">
    <property type="entry name" value="WH_DNA-bd_sf"/>
</dbReference>
<dbReference type="SUPFAM" id="SSF53850">
    <property type="entry name" value="Periplasmic binding protein-like II"/>
    <property type="match status" value="1"/>
</dbReference>
<evidence type="ECO:0000256" key="10">
    <source>
        <dbReference type="ARBA" id="ARBA00023163"/>
    </source>
</evidence>
<keyword evidence="10" id="KW-0804">Transcription</keyword>
<evidence type="ECO:0000256" key="5">
    <source>
        <dbReference type="ARBA" id="ARBA00022491"/>
    </source>
</evidence>
<keyword evidence="5" id="KW-0678">Repressor</keyword>
<proteinExistence type="inferred from homology"/>
<evidence type="ECO:0000256" key="6">
    <source>
        <dbReference type="ARBA" id="ARBA00022605"/>
    </source>
</evidence>
<dbReference type="GO" id="GO:0009086">
    <property type="term" value="P:methionine biosynthetic process"/>
    <property type="evidence" value="ECO:0007669"/>
    <property type="project" value="UniProtKB-KW"/>
</dbReference>
<evidence type="ECO:0000256" key="2">
    <source>
        <dbReference type="ARBA" id="ARBA00009437"/>
    </source>
</evidence>
<gene>
    <name evidence="13" type="ORF">HELGO_WM17369</name>
</gene>
<dbReference type="InterPro" id="IPR005119">
    <property type="entry name" value="LysR_subst-bd"/>
</dbReference>
<dbReference type="Pfam" id="PF03466">
    <property type="entry name" value="LysR_substrate"/>
    <property type="match status" value="1"/>
</dbReference>
<keyword evidence="7" id="KW-0805">Transcription regulation</keyword>
<reference evidence="13" key="1">
    <citation type="submission" date="2020-01" db="EMBL/GenBank/DDBJ databases">
        <authorList>
            <person name="Meier V. D."/>
            <person name="Meier V D."/>
        </authorList>
    </citation>
    <scope>NUCLEOTIDE SEQUENCE</scope>
    <source>
        <strain evidence="13">HLG_WM_MAG_09</strain>
    </source>
</reference>
<name>A0A6S6TNX6_9GAMM</name>
<comment type="similarity">
    <text evidence="2">Belongs to the LysR transcriptional regulatory family.</text>
</comment>
<dbReference type="GO" id="GO:0003700">
    <property type="term" value="F:DNA-binding transcription factor activity"/>
    <property type="evidence" value="ECO:0007669"/>
    <property type="project" value="InterPro"/>
</dbReference>
<dbReference type="InterPro" id="IPR037406">
    <property type="entry name" value="MetR_PBP2"/>
</dbReference>
<dbReference type="AlphaFoldDB" id="A0A6S6TNX6"/>
<dbReference type="PROSITE" id="PS50931">
    <property type="entry name" value="HTH_LYSR"/>
    <property type="match status" value="1"/>
</dbReference>
<keyword evidence="11" id="KW-0486">Methionine biosynthesis</keyword>
<dbReference type="Pfam" id="PF00126">
    <property type="entry name" value="HTH_1"/>
    <property type="match status" value="1"/>
</dbReference>
<accession>A0A6S6TNX6</accession>
<dbReference type="GO" id="GO:0005737">
    <property type="term" value="C:cytoplasm"/>
    <property type="evidence" value="ECO:0007669"/>
    <property type="project" value="UniProtKB-SubCell"/>
</dbReference>
<keyword evidence="4" id="KW-0963">Cytoplasm</keyword>
<evidence type="ECO:0000256" key="4">
    <source>
        <dbReference type="ARBA" id="ARBA00022490"/>
    </source>
</evidence>
<dbReference type="InterPro" id="IPR036388">
    <property type="entry name" value="WH-like_DNA-bd_sf"/>
</dbReference>
<keyword evidence="6" id="KW-0028">Amino-acid biosynthesis</keyword>
<dbReference type="PANTHER" id="PTHR30126:SF25">
    <property type="entry name" value="HTH-TYPE TRANSCRIPTIONAL REGULATOR METR"/>
    <property type="match status" value="1"/>
</dbReference>
<evidence type="ECO:0000256" key="11">
    <source>
        <dbReference type="ARBA" id="ARBA00023167"/>
    </source>
</evidence>
<feature type="domain" description="HTH lysR-type" evidence="12">
    <location>
        <begin position="1"/>
        <end position="60"/>
    </location>
</feature>
<organism evidence="13">
    <name type="scientific">uncultured Thiotrichaceae bacterium</name>
    <dbReference type="NCBI Taxonomy" id="298394"/>
    <lineage>
        <taxon>Bacteria</taxon>
        <taxon>Pseudomonadati</taxon>
        <taxon>Pseudomonadota</taxon>
        <taxon>Gammaproteobacteria</taxon>
        <taxon>Thiotrichales</taxon>
        <taxon>Thiotrichaceae</taxon>
        <taxon>environmental samples</taxon>
    </lineage>
</organism>
<dbReference type="InterPro" id="IPR000847">
    <property type="entry name" value="LysR_HTH_N"/>
</dbReference>
<evidence type="ECO:0000256" key="1">
    <source>
        <dbReference type="ARBA" id="ARBA00004496"/>
    </source>
</evidence>
<dbReference type="Gene3D" id="3.40.190.10">
    <property type="entry name" value="Periplasmic binding protein-like II"/>
    <property type="match status" value="1"/>
</dbReference>
<comment type="subcellular location">
    <subcellularLocation>
        <location evidence="1">Cytoplasm</location>
    </subcellularLocation>
</comment>
<evidence type="ECO:0000256" key="3">
    <source>
        <dbReference type="ARBA" id="ARBA00019365"/>
    </source>
</evidence>
<evidence type="ECO:0000256" key="9">
    <source>
        <dbReference type="ARBA" id="ARBA00023159"/>
    </source>
</evidence>
<dbReference type="PANTHER" id="PTHR30126">
    <property type="entry name" value="HTH-TYPE TRANSCRIPTIONAL REGULATOR"/>
    <property type="match status" value="1"/>
</dbReference>
<dbReference type="CDD" id="cd08441">
    <property type="entry name" value="PBP2_MetR"/>
    <property type="match status" value="1"/>
</dbReference>
<evidence type="ECO:0000259" key="12">
    <source>
        <dbReference type="PROSITE" id="PS50931"/>
    </source>
</evidence>
<protein>
    <recommendedName>
        <fullName evidence="3">HTH-type transcriptional regulator MetR</fullName>
    </recommendedName>
</protein>
<dbReference type="Gene3D" id="1.10.10.10">
    <property type="entry name" value="Winged helix-like DNA-binding domain superfamily/Winged helix DNA-binding domain"/>
    <property type="match status" value="1"/>
</dbReference>
<evidence type="ECO:0000256" key="8">
    <source>
        <dbReference type="ARBA" id="ARBA00023125"/>
    </source>
</evidence>
<keyword evidence="8" id="KW-0238">DNA-binding</keyword>
<evidence type="ECO:0000313" key="13">
    <source>
        <dbReference type="EMBL" id="CAA6824511.1"/>
    </source>
</evidence>
<sequence>MNIQRKHLDLILALHSNETLVEVAKVLHITPSALSHQLGELEKRIGLPVVNRKSKPLRLTPAGQRLFDTARDMSPRFERLEQDLNRIVKGDGGRLNIAIECHSCYLWLLPTLDQFRRQWPAVELDIASGFSFDGLKGLMEGDLDFVITADPEPLNGISYIPLFQYEAVLVLPQDHELLEHEVLEPEMLKDETLIIYPVPHRKLDIFRMFLNPANVEPAHIRTCELTVMMVALVASGRGLCTLPNWAADEYTDRDYVTAQSLGKDGVHNTLYAAVREESLEFEFMRDFVLLAKDLPFSTLKGIARPA</sequence>